<name>A0A0E4H7Q1_9BACL</name>
<organism evidence="1 2">
    <name type="scientific">Paenibacillus riograndensis SBR5</name>
    <dbReference type="NCBI Taxonomy" id="1073571"/>
    <lineage>
        <taxon>Bacteria</taxon>
        <taxon>Bacillati</taxon>
        <taxon>Bacillota</taxon>
        <taxon>Bacilli</taxon>
        <taxon>Bacillales</taxon>
        <taxon>Paenibacillaceae</taxon>
        <taxon>Paenibacillus</taxon>
        <taxon>Paenibacillus sonchi group</taxon>
    </lineage>
</organism>
<dbReference type="HOGENOM" id="CLU_3383026_0_0_9"/>
<dbReference type="AlphaFoldDB" id="A0A0E4H7Q1"/>
<gene>
    <name evidence="1" type="ORF">PRIO_0887</name>
</gene>
<evidence type="ECO:0000313" key="1">
    <source>
        <dbReference type="EMBL" id="CQR52561.1"/>
    </source>
</evidence>
<dbReference type="Proteomes" id="UP000033163">
    <property type="component" value="Chromosome I"/>
</dbReference>
<protein>
    <submittedName>
        <fullName evidence="1">Uncharacterized protein</fullName>
    </submittedName>
</protein>
<reference evidence="2" key="1">
    <citation type="submission" date="2015-03" db="EMBL/GenBank/DDBJ databases">
        <authorList>
            <person name="Wibberg D."/>
        </authorList>
    </citation>
    <scope>NUCLEOTIDE SEQUENCE [LARGE SCALE GENOMIC DNA]</scope>
</reference>
<dbReference type="KEGG" id="pri:PRIO_0887"/>
<sequence>MEDKKKSFEKFLEPENYNIEAEIIEIINRLRQC</sequence>
<accession>A0A0E4H7Q1</accession>
<dbReference type="PATRIC" id="fig|1073571.4.peg.926"/>
<proteinExistence type="predicted"/>
<evidence type="ECO:0000313" key="2">
    <source>
        <dbReference type="Proteomes" id="UP000033163"/>
    </source>
</evidence>
<dbReference type="EMBL" id="LN831776">
    <property type="protein sequence ID" value="CQR52561.1"/>
    <property type="molecule type" value="Genomic_DNA"/>
</dbReference>